<accession>A0A178ULS1</accession>
<evidence type="ECO:0000313" key="1">
    <source>
        <dbReference type="EMBL" id="OAO94663.1"/>
    </source>
</evidence>
<comment type="caution">
    <text evidence="1">The sequence shown here is derived from an EMBL/GenBank/DDBJ whole genome shotgun (WGS) entry which is preliminary data.</text>
</comment>
<dbReference type="Proteomes" id="UP000078284">
    <property type="component" value="Chromosome 5"/>
</dbReference>
<sequence>MCSQETEELDDFGDRRSWESLTILEIGASALVWEVDDFGYRRSWKSFKIFGCARGRALRSLDVCARMRRKSSTILEIVGELDDFGDVSEFGGTELANEVGNEFRENRCEICWRFSSNLLRICKAAYLRYVASLRDSLGLFFYRFAGILNSNLVGVCRAVNLCSSRSLTSYVALIFYKFVEMPSSMLLGVCRAVARNACWFCDERLVSTARLLGKDCTFEVFELGTFDSFVKNAWFCGSVSSSKEVGPLSTIVENDQCECWLILRGTKLGWHYDGLLWPCGAGVRLTLRMPLELSVSVVAEIRVQETNTRLVTLSHVDLPKRIRDVGKLGLGTGWVVFMLGDEFSLSFATILLSVELGLEDARRVGEIRLRGELEEPEAELGEDDVRSSEVERFVPPPVIADLMRSSMDWILATMRESSAKLSIARTDIVIFYSACPSVDVWLVVTVRRIFTGVLVDRPNDDGSMPVASVRRSFFDWSSLGRYCFGIAKLSTGASCRGLELLDLILRGLLGSDNRVDAFGRAVTRVTSEAAIGVAAGTATGAAAGGGVVGRAGGGIVGRAGGAARGALVLTP</sequence>
<protein>
    <submittedName>
        <fullName evidence="1">Uncharacterized protein</fullName>
    </submittedName>
</protein>
<reference evidence="2" key="1">
    <citation type="journal article" date="2016" name="Proc. Natl. Acad. Sci. U.S.A.">
        <title>Chromosome-level assembly of Arabidopsis thaliana Ler reveals the extent of translocation and inversion polymorphisms.</title>
        <authorList>
            <person name="Zapata L."/>
            <person name="Ding J."/>
            <person name="Willing E.M."/>
            <person name="Hartwig B."/>
            <person name="Bezdan D."/>
            <person name="Jiao W.B."/>
            <person name="Patel V."/>
            <person name="Velikkakam James G."/>
            <person name="Koornneef M."/>
            <person name="Ossowski S."/>
            <person name="Schneeberger K."/>
        </authorList>
    </citation>
    <scope>NUCLEOTIDE SEQUENCE [LARGE SCALE GENOMIC DNA]</scope>
    <source>
        <strain evidence="2">cv. Landsberg erecta</strain>
    </source>
</reference>
<dbReference type="ExpressionAtlas" id="A0A178ULS1">
    <property type="expression patterns" value="differential"/>
</dbReference>
<proteinExistence type="predicted"/>
<gene>
    <name evidence="1" type="ordered locus">AXX17_At5g31180</name>
</gene>
<dbReference type="EMBL" id="LUHQ01000005">
    <property type="protein sequence ID" value="OAO94663.1"/>
    <property type="molecule type" value="Genomic_DNA"/>
</dbReference>
<evidence type="ECO:0000313" key="2">
    <source>
        <dbReference type="Proteomes" id="UP000078284"/>
    </source>
</evidence>
<organism evidence="1 2">
    <name type="scientific">Arabidopsis thaliana</name>
    <name type="common">Mouse-ear cress</name>
    <dbReference type="NCBI Taxonomy" id="3702"/>
    <lineage>
        <taxon>Eukaryota</taxon>
        <taxon>Viridiplantae</taxon>
        <taxon>Streptophyta</taxon>
        <taxon>Embryophyta</taxon>
        <taxon>Tracheophyta</taxon>
        <taxon>Spermatophyta</taxon>
        <taxon>Magnoliopsida</taxon>
        <taxon>eudicotyledons</taxon>
        <taxon>Gunneridae</taxon>
        <taxon>Pentapetalae</taxon>
        <taxon>rosids</taxon>
        <taxon>malvids</taxon>
        <taxon>Brassicales</taxon>
        <taxon>Brassicaceae</taxon>
        <taxon>Camelineae</taxon>
        <taxon>Arabidopsis</taxon>
    </lineage>
</organism>
<dbReference type="AlphaFoldDB" id="A0A178ULS1"/>
<name>A0A178ULS1_ARATH</name>